<proteinExistence type="predicted"/>
<evidence type="ECO:0000313" key="1">
    <source>
        <dbReference type="EMBL" id="AIY89268.1"/>
    </source>
</evidence>
<evidence type="ECO:0000313" key="2">
    <source>
        <dbReference type="Proteomes" id="UP000030624"/>
    </source>
</evidence>
<dbReference type="Proteomes" id="UP000030624">
    <property type="component" value="Chromosome"/>
</dbReference>
<protein>
    <submittedName>
        <fullName evidence="1">Uncharacterized protein</fullName>
    </submittedName>
</protein>
<name>A0A0A7GBS1_GEOAI</name>
<accession>A0A0A7GBS1</accession>
<gene>
    <name evidence="1" type="ORF">GACE_0211</name>
</gene>
<dbReference type="AlphaFoldDB" id="A0A0A7GBS1"/>
<dbReference type="HOGENOM" id="CLU_3322801_0_0_2"/>
<dbReference type="EMBL" id="CP009552">
    <property type="protein sequence ID" value="AIY89268.1"/>
    <property type="molecule type" value="Genomic_DNA"/>
</dbReference>
<reference evidence="1 2" key="1">
    <citation type="journal article" date="2015" name="Appl. Environ. Microbiol.">
        <title>The Geoglobus acetivorans genome: Fe(III) reduction, acetate utilization, autotrophic growth, and degradation of aromatic compounds in a hyperthermophilic archaeon.</title>
        <authorList>
            <person name="Mardanov A.V."/>
            <person name="Slododkina G.B."/>
            <person name="Slobodkin A.I."/>
            <person name="Beletsky A.V."/>
            <person name="Gavrilov S.N."/>
            <person name="Kublanov I.V."/>
            <person name="Bonch-Osmolovskaya E.A."/>
            <person name="Skryabin K.G."/>
            <person name="Ravin N.V."/>
        </authorList>
    </citation>
    <scope>NUCLEOTIDE SEQUENCE [LARGE SCALE GENOMIC DNA]</scope>
    <source>
        <strain evidence="1 2">SBH6</strain>
    </source>
</reference>
<sequence length="38" mass="4150">MSIHYSDFPKPTPGGRQDSAIGASAIFKYLLLKAVGRR</sequence>
<organism evidence="1 2">
    <name type="scientific">Geoglobus acetivorans</name>
    <dbReference type="NCBI Taxonomy" id="565033"/>
    <lineage>
        <taxon>Archaea</taxon>
        <taxon>Methanobacteriati</taxon>
        <taxon>Methanobacteriota</taxon>
        <taxon>Archaeoglobi</taxon>
        <taxon>Archaeoglobales</taxon>
        <taxon>Archaeoglobaceae</taxon>
        <taxon>Geoglobus</taxon>
    </lineage>
</organism>
<dbReference type="KEGG" id="gac:GACE_0211"/>